<dbReference type="InterPro" id="IPR029063">
    <property type="entry name" value="SAM-dependent_MTases_sf"/>
</dbReference>
<proteinExistence type="predicted"/>
<dbReference type="Proteomes" id="UP000035154">
    <property type="component" value="Unassembled WGS sequence"/>
</dbReference>
<dbReference type="AlphaFoldDB" id="A0A0G9KNQ2"/>
<protein>
    <recommendedName>
        <fullName evidence="3">DNA methylase adenine-specific domain-containing protein</fullName>
    </recommendedName>
</protein>
<evidence type="ECO:0000313" key="2">
    <source>
        <dbReference type="Proteomes" id="UP000035154"/>
    </source>
</evidence>
<dbReference type="EMBL" id="JAIW01000063">
    <property type="protein sequence ID" value="KLE08172.1"/>
    <property type="molecule type" value="Genomic_DNA"/>
</dbReference>
<dbReference type="SUPFAM" id="SSF53335">
    <property type="entry name" value="S-adenosyl-L-methionine-dependent methyltransferases"/>
    <property type="match status" value="1"/>
</dbReference>
<accession>A0A0G9KNQ2</accession>
<evidence type="ECO:0000313" key="1">
    <source>
        <dbReference type="EMBL" id="KLE08172.1"/>
    </source>
</evidence>
<name>A0A0G9KNQ2_9BACT</name>
<comment type="caution">
    <text evidence="1">The sequence shown here is derived from an EMBL/GenBank/DDBJ whole genome shotgun (WGS) entry which is preliminary data.</text>
</comment>
<dbReference type="PATRIC" id="fig|1447263.3.peg.2005"/>
<sequence>MTKADLEDFIKCYNVDNRHQRIETEKFKKFTYDEIIKRDNTNLDIFWLKDESVEDSANLPEPKVSIEDILENLEYVKSEFEEINEELGK</sequence>
<evidence type="ECO:0008006" key="3">
    <source>
        <dbReference type="Google" id="ProtNLM"/>
    </source>
</evidence>
<reference evidence="1 2" key="1">
    <citation type="submission" date="2014-01" db="EMBL/GenBank/DDBJ databases">
        <title>Development of a Comparative Genomic Fingerprinting Assay for High Resolution Genotyping of Arcobacter butzleri.</title>
        <authorList>
            <person name="Webb A.L."/>
            <person name="Inglis G.D."/>
            <person name="Kruczkiewicz P."/>
            <person name="Selinger L.B."/>
            <person name="Taboada E.N."/>
        </authorList>
    </citation>
    <scope>NUCLEOTIDE SEQUENCE [LARGE SCALE GENOMIC DNA]</scope>
    <source>
        <strain evidence="1 2">L355</strain>
    </source>
</reference>
<organism evidence="1 2">
    <name type="scientific">Aliarcobacter butzleri L355</name>
    <dbReference type="NCBI Taxonomy" id="1447263"/>
    <lineage>
        <taxon>Bacteria</taxon>
        <taxon>Pseudomonadati</taxon>
        <taxon>Campylobacterota</taxon>
        <taxon>Epsilonproteobacteria</taxon>
        <taxon>Campylobacterales</taxon>
        <taxon>Arcobacteraceae</taxon>
        <taxon>Aliarcobacter</taxon>
    </lineage>
</organism>
<dbReference type="Gene3D" id="3.40.50.150">
    <property type="entry name" value="Vaccinia Virus protein VP39"/>
    <property type="match status" value="1"/>
</dbReference>
<gene>
    <name evidence="1" type="ORF">AF80_10280</name>
</gene>
<dbReference type="RefSeq" id="WP_046998778.1">
    <property type="nucleotide sequence ID" value="NZ_JAIW01000063.1"/>
</dbReference>